<evidence type="ECO:0000313" key="1">
    <source>
        <dbReference type="EMBL" id="EJN57557.1"/>
    </source>
</evidence>
<dbReference type="eggNOG" id="arCOG14368">
    <property type="taxonomic scope" value="Archaea"/>
</dbReference>
<comment type="caution">
    <text evidence="1">The sequence shown here is derived from an EMBL/GenBank/DDBJ whole genome shotgun (WGS) entry which is preliminary data.</text>
</comment>
<accession>J3ETN9</accession>
<name>J3ETN9_9EURY</name>
<dbReference type="Proteomes" id="UP000007813">
    <property type="component" value="Unassembled WGS sequence"/>
</dbReference>
<proteinExistence type="predicted"/>
<dbReference type="EMBL" id="ALJD01000012">
    <property type="protein sequence ID" value="EJN57557.1"/>
    <property type="molecule type" value="Genomic_DNA"/>
</dbReference>
<reference evidence="1 2" key="1">
    <citation type="journal article" date="2012" name="J. Bacteriol.">
        <title>Draft Genome Sequence of the Extremely Halophilic Archaeon Halogranum salarium B-1T.</title>
        <authorList>
            <person name="Kim K.K."/>
            <person name="Lee K.C."/>
            <person name="Lee J.S."/>
        </authorList>
    </citation>
    <scope>NUCLEOTIDE SEQUENCE [LARGE SCALE GENOMIC DNA]</scope>
    <source>
        <strain evidence="1 2">B-1</strain>
    </source>
</reference>
<dbReference type="OrthoDB" id="232154at2157"/>
<sequence length="633" mass="69853">MDQEQIQINEAAEWFFFSGGPGAPRYGDDPTKHAVDHDSEAFVREVLQNANDQGLSNGDPVEVTFRFVTLTGDEKEEFLDGLGWDDGLGERMRAVADTHNGHRYERVVERVEDTDAELRLLVVEDRNTTGLTGSWDGDSNYAALVRDELYSSKQDDTAGGSYGLGKSVLWTFSGASTVVFNSYLTGEGENDSSRLIARSKFPTHQLRGDNTTYQGAGWLCQPVETDDGPRPESISGERASWLAERLHVERPAVSGTSAMVVEFQDPTRDERPDIEDLAQEFVDASVKYFWPAIYRGDLEITVETPDEKLTADVESVPAIRPFVEAYEQRTTDAQTLVDPRDVAGLDIPINLPPRADGTETPNGSVRLSARLASPADDDAYLNNVALFRGAGMVVKYYDQSRVAYGDRNFFGVIAAGEARSEGVPSDSDREIDRFLRFAEPPEHDEWESTENLREQYQRGFRMALDDMFGTLRDGLRHLISKGSSGDSLSDNVLNRFPIHGSGSPRSTMSPADPVFEIDSSSRFDGDAWEISGRIKALPEELDGWSADISLTGVGEDGSRYDDIPIDYVEIEQSGVTVSYDDGCVHLVADEDVNELSFLGRSHSDEPADLVHGDVGATQLEILAELQTPEEDQA</sequence>
<organism evidence="1 2">
    <name type="scientific">Halogranum salarium B-1</name>
    <dbReference type="NCBI Taxonomy" id="1210908"/>
    <lineage>
        <taxon>Archaea</taxon>
        <taxon>Methanobacteriati</taxon>
        <taxon>Methanobacteriota</taxon>
        <taxon>Stenosarchaea group</taxon>
        <taxon>Halobacteria</taxon>
        <taxon>Halobacteriales</taxon>
        <taxon>Haloferacaceae</taxon>
    </lineage>
</organism>
<dbReference type="PATRIC" id="fig|1210908.3.peg.3708"/>
<dbReference type="RefSeq" id="WP_009377231.1">
    <property type="nucleotide sequence ID" value="NZ_ALJD01000012.1"/>
</dbReference>
<evidence type="ECO:0000313" key="2">
    <source>
        <dbReference type="Proteomes" id="UP000007813"/>
    </source>
</evidence>
<gene>
    <name evidence="1" type="ORF">HSB1_39180</name>
</gene>
<protein>
    <submittedName>
        <fullName evidence="1">Uncharacterized protein</fullName>
    </submittedName>
</protein>
<dbReference type="AlphaFoldDB" id="J3ETN9"/>